<evidence type="ECO:0000313" key="3">
    <source>
        <dbReference type="Proteomes" id="UP001220478"/>
    </source>
</evidence>
<proteinExistence type="predicted"/>
<feature type="signal peptide" evidence="1">
    <location>
        <begin position="1"/>
        <end position="24"/>
    </location>
</feature>
<accession>A0ABY8C3B1</accession>
<dbReference type="Proteomes" id="UP001220478">
    <property type="component" value="Chromosome"/>
</dbReference>
<organism evidence="2 3">
    <name type="scientific">Amygdalobacter indicium</name>
    <dbReference type="NCBI Taxonomy" id="3029272"/>
    <lineage>
        <taxon>Bacteria</taxon>
        <taxon>Bacillati</taxon>
        <taxon>Bacillota</taxon>
        <taxon>Clostridia</taxon>
        <taxon>Eubacteriales</taxon>
        <taxon>Oscillospiraceae</taxon>
        <taxon>Amygdalobacter</taxon>
    </lineage>
</organism>
<reference evidence="2 3" key="1">
    <citation type="submission" date="2023-02" db="EMBL/GenBank/DDBJ databases">
        <title>Novel Oscillospiraceae bacterial genomes.</title>
        <authorList>
            <person name="Srinivasan S."/>
            <person name="Austin M.N."/>
            <person name="Fiedler T.L."/>
            <person name="Strenk S.M."/>
            <person name="Agnew K.J."/>
            <person name="Nagana Gowda G.A."/>
            <person name="Raftery D."/>
            <person name="Beamer M.A."/>
            <person name="Achilles S.L."/>
            <person name="Wiesenfeld H.C."/>
            <person name="Fredricks D.N."/>
            <person name="Hillier S.L."/>
        </authorList>
    </citation>
    <scope>NUCLEOTIDE SEQUENCE [LARGE SCALE GENOMIC DNA]</scope>
    <source>
        <strain evidence="2 3">CHIC02 1186E3-8</strain>
    </source>
</reference>
<keyword evidence="1" id="KW-0732">Signal</keyword>
<keyword evidence="3" id="KW-1185">Reference proteome</keyword>
<protein>
    <submittedName>
        <fullName evidence="2">Uncharacterized protein</fullName>
    </submittedName>
</protein>
<gene>
    <name evidence="2" type="ORF">PYS61_04060</name>
</gene>
<sequence length="298" mass="32288">MRKVLLSVVLSILMVLNFVMPAMAAGNTENNTTIISLAETSSMEISVFSSNGERATNDGQPFLIKQYDNGTVVQTVEGTIGGNQIISTLYENGQMKSERVINVLDRVQKIINSDNAIESSTRAATSYGGVLGHIIYNKEYGSNIEQQVTVYSKITSRDSEGYVINGALADTLSDVAGLILSAIGACIQVPSIAAQIAMAIVLYYGGNVIGDAIGVTFTENVSVDATHYTLTGYHAASNYYTSGFDGVERLVKTTSSSAYNHWFYEGFTPHTWKDGDHLASNIWTAIFGRAFPYVKEYC</sequence>
<evidence type="ECO:0000313" key="2">
    <source>
        <dbReference type="EMBL" id="WEG35121.1"/>
    </source>
</evidence>
<evidence type="ECO:0000256" key="1">
    <source>
        <dbReference type="SAM" id="SignalP"/>
    </source>
</evidence>
<feature type="chain" id="PRO_5046015909" evidence="1">
    <location>
        <begin position="25"/>
        <end position="298"/>
    </location>
</feature>
<dbReference type="RefSeq" id="WP_315571157.1">
    <property type="nucleotide sequence ID" value="NZ_CP118868.1"/>
</dbReference>
<dbReference type="EMBL" id="CP118868">
    <property type="protein sequence ID" value="WEG35121.1"/>
    <property type="molecule type" value="Genomic_DNA"/>
</dbReference>
<name>A0ABY8C3B1_9FIRM</name>